<evidence type="ECO:0000313" key="3">
    <source>
        <dbReference type="WBParaSite" id="HPBE_0002235601-mRNA-1"/>
    </source>
</evidence>
<protein>
    <submittedName>
        <fullName evidence="3">Secreted protein</fullName>
    </submittedName>
</protein>
<evidence type="ECO:0000313" key="1">
    <source>
        <dbReference type="EMBL" id="VDP32056.1"/>
    </source>
</evidence>
<dbReference type="Proteomes" id="UP000050761">
    <property type="component" value="Unassembled WGS sequence"/>
</dbReference>
<name>A0A183GIA7_HELPZ</name>
<organism evidence="2 3">
    <name type="scientific">Heligmosomoides polygyrus</name>
    <name type="common">Parasitic roundworm</name>
    <dbReference type="NCBI Taxonomy" id="6339"/>
    <lineage>
        <taxon>Eukaryota</taxon>
        <taxon>Metazoa</taxon>
        <taxon>Ecdysozoa</taxon>
        <taxon>Nematoda</taxon>
        <taxon>Chromadorea</taxon>
        <taxon>Rhabditida</taxon>
        <taxon>Rhabditina</taxon>
        <taxon>Rhabditomorpha</taxon>
        <taxon>Strongyloidea</taxon>
        <taxon>Heligmosomidae</taxon>
        <taxon>Heligmosomoides</taxon>
    </lineage>
</organism>
<dbReference type="EMBL" id="UZAH01033909">
    <property type="protein sequence ID" value="VDP32056.1"/>
    <property type="molecule type" value="Genomic_DNA"/>
</dbReference>
<dbReference type="AlphaFoldDB" id="A0A183GIA7"/>
<dbReference type="WBParaSite" id="HPBE_0002235601-mRNA-1">
    <property type="protein sequence ID" value="HPBE_0002235601-mRNA-1"/>
    <property type="gene ID" value="HPBE_0002235601"/>
</dbReference>
<keyword evidence="2" id="KW-1185">Reference proteome</keyword>
<accession>A0A3P8GML5</accession>
<accession>A0A183GIA7</accession>
<gene>
    <name evidence="1" type="ORF">HPBE_LOCUS22355</name>
</gene>
<evidence type="ECO:0000313" key="2">
    <source>
        <dbReference type="Proteomes" id="UP000050761"/>
    </source>
</evidence>
<reference evidence="1 2" key="1">
    <citation type="submission" date="2018-11" db="EMBL/GenBank/DDBJ databases">
        <authorList>
            <consortium name="Pathogen Informatics"/>
        </authorList>
    </citation>
    <scope>NUCLEOTIDE SEQUENCE [LARGE SCALE GENOMIC DNA]</scope>
</reference>
<proteinExistence type="predicted"/>
<sequence length="130" mass="14465">MAVTLPCIEAKLILITSLSNVTRQERIAWTSDQSRRSASDRGVLDFGVMRLIALDWGVVLLLQLSFAVNPEMCAQLCACKYAMVRNRVTASTAVLSIHRRPRQRDTMGPIATFDLSPVAPRRDGHAMRPN</sequence>
<reference evidence="3" key="2">
    <citation type="submission" date="2019-09" db="UniProtKB">
        <authorList>
            <consortium name="WormBaseParasite"/>
        </authorList>
    </citation>
    <scope>IDENTIFICATION</scope>
</reference>